<reference evidence="10 11" key="1">
    <citation type="submission" date="2024-09" db="EMBL/GenBank/DDBJ databases">
        <authorList>
            <person name="Sun Q."/>
            <person name="Mori K."/>
        </authorList>
    </citation>
    <scope>NUCLEOTIDE SEQUENCE [LARGE SCALE GENOMIC DNA]</scope>
    <source>
        <strain evidence="10 11">TBRC 1432</strain>
    </source>
</reference>
<feature type="region of interest" description="Disordered" evidence="6">
    <location>
        <begin position="247"/>
        <end position="286"/>
    </location>
</feature>
<evidence type="ECO:0000313" key="11">
    <source>
        <dbReference type="Proteomes" id="UP001589810"/>
    </source>
</evidence>
<sequence length="328" mass="34507">MKRFAVAALAVALPLLSVATAHADTDTVTVKGVAWKDLNSDGIRQPSEPLLPGVKIRLDGGRDVETDATGHYTVSNVYPGELQVSFSSDGQNVLTYPHKGDTATDSDFDWVNGWLELHQQPVDGVLDNIDVGYKASTADPSLVDITPDQPAGTVHVGDEISYRVRTAVLDTPAQYSVLVQFPDGVVPDPRQMAGGIVASPVGSSGVKVEFLRNHEQGYPRQFTVPAKVTRPVDGIVSATITDIAGTDVNPGNNSKSEPLKVAGTSTSTTAQPTTTTTKPSAQPAAVKTTNTAQLANTGADPTWPLIAGLVLLAGGVGTVFFARRRRTN</sequence>
<feature type="transmembrane region" description="Helical" evidence="7">
    <location>
        <begin position="303"/>
        <end position="322"/>
    </location>
</feature>
<evidence type="ECO:0000256" key="2">
    <source>
        <dbReference type="ARBA" id="ARBA00022512"/>
    </source>
</evidence>
<dbReference type="NCBIfam" id="TIGR01167">
    <property type="entry name" value="LPXTG_anchor"/>
    <property type="match status" value="1"/>
</dbReference>
<evidence type="ECO:0000256" key="4">
    <source>
        <dbReference type="ARBA" id="ARBA00022729"/>
    </source>
</evidence>
<dbReference type="NCBIfam" id="NF041528">
    <property type="entry name" value="strep_LAETG"/>
    <property type="match status" value="1"/>
</dbReference>
<evidence type="ECO:0000256" key="8">
    <source>
        <dbReference type="SAM" id="SignalP"/>
    </source>
</evidence>
<gene>
    <name evidence="10" type="ORF">ACFFH7_24950</name>
</gene>
<keyword evidence="2" id="KW-0134">Cell wall</keyword>
<keyword evidence="7" id="KW-0472">Membrane</keyword>
<evidence type="ECO:0000259" key="9">
    <source>
        <dbReference type="PROSITE" id="PS50847"/>
    </source>
</evidence>
<protein>
    <submittedName>
        <fullName evidence="10">SdrD B-like domain-containing protein</fullName>
    </submittedName>
</protein>
<dbReference type="RefSeq" id="WP_273936482.1">
    <property type="nucleotide sequence ID" value="NZ_CP097263.1"/>
</dbReference>
<evidence type="ECO:0000256" key="5">
    <source>
        <dbReference type="ARBA" id="ARBA00023088"/>
    </source>
</evidence>
<feature type="signal peptide" evidence="8">
    <location>
        <begin position="1"/>
        <end position="23"/>
    </location>
</feature>
<feature type="compositionally biased region" description="Low complexity" evidence="6">
    <location>
        <begin position="264"/>
        <end position="285"/>
    </location>
</feature>
<dbReference type="InterPro" id="IPR013783">
    <property type="entry name" value="Ig-like_fold"/>
</dbReference>
<accession>A0ABV6MWS6</accession>
<keyword evidence="7" id="KW-0812">Transmembrane</keyword>
<evidence type="ECO:0000256" key="1">
    <source>
        <dbReference type="ARBA" id="ARBA00004613"/>
    </source>
</evidence>
<dbReference type="SUPFAM" id="SSF117074">
    <property type="entry name" value="Hypothetical protein PA1324"/>
    <property type="match status" value="1"/>
</dbReference>
<feature type="domain" description="Gram-positive cocci surface proteins LPxTG" evidence="9">
    <location>
        <begin position="294"/>
        <end position="328"/>
    </location>
</feature>
<dbReference type="Proteomes" id="UP001589810">
    <property type="component" value="Unassembled WGS sequence"/>
</dbReference>
<evidence type="ECO:0000313" key="10">
    <source>
        <dbReference type="EMBL" id="MFC0544776.1"/>
    </source>
</evidence>
<organism evidence="10 11">
    <name type="scientific">Kutzneria chonburiensis</name>
    <dbReference type="NCBI Taxonomy" id="1483604"/>
    <lineage>
        <taxon>Bacteria</taxon>
        <taxon>Bacillati</taxon>
        <taxon>Actinomycetota</taxon>
        <taxon>Actinomycetes</taxon>
        <taxon>Pseudonocardiales</taxon>
        <taxon>Pseudonocardiaceae</taxon>
        <taxon>Kutzneria</taxon>
    </lineage>
</organism>
<feature type="chain" id="PRO_5045376435" evidence="8">
    <location>
        <begin position="24"/>
        <end position="328"/>
    </location>
</feature>
<keyword evidence="4 8" id="KW-0732">Signal</keyword>
<keyword evidence="7" id="KW-1133">Transmembrane helix</keyword>
<evidence type="ECO:0000256" key="3">
    <source>
        <dbReference type="ARBA" id="ARBA00022525"/>
    </source>
</evidence>
<dbReference type="Gene3D" id="2.60.40.10">
    <property type="entry name" value="Immunoglobulins"/>
    <property type="match status" value="1"/>
</dbReference>
<keyword evidence="3" id="KW-0964">Secreted</keyword>
<keyword evidence="11" id="KW-1185">Reference proteome</keyword>
<dbReference type="InterPro" id="IPR019931">
    <property type="entry name" value="LPXTG_anchor"/>
</dbReference>
<keyword evidence="5" id="KW-0572">Peptidoglycan-anchor</keyword>
<dbReference type="EMBL" id="JBHLUD010000008">
    <property type="protein sequence ID" value="MFC0544776.1"/>
    <property type="molecule type" value="Genomic_DNA"/>
</dbReference>
<comment type="caution">
    <text evidence="10">The sequence shown here is derived from an EMBL/GenBank/DDBJ whole genome shotgun (WGS) entry which is preliminary data.</text>
</comment>
<evidence type="ECO:0000256" key="7">
    <source>
        <dbReference type="SAM" id="Phobius"/>
    </source>
</evidence>
<dbReference type="InterPro" id="IPR033764">
    <property type="entry name" value="Sdr_B"/>
</dbReference>
<evidence type="ECO:0000256" key="6">
    <source>
        <dbReference type="SAM" id="MobiDB-lite"/>
    </source>
</evidence>
<comment type="subcellular location">
    <subcellularLocation>
        <location evidence="1">Secreted</location>
    </subcellularLocation>
</comment>
<dbReference type="PROSITE" id="PS50847">
    <property type="entry name" value="GRAM_POS_ANCHORING"/>
    <property type="match status" value="1"/>
</dbReference>
<name>A0ABV6MWS6_9PSEU</name>
<dbReference type="Pfam" id="PF17210">
    <property type="entry name" value="SdrD_B"/>
    <property type="match status" value="1"/>
</dbReference>
<proteinExistence type="predicted"/>